<protein>
    <submittedName>
        <fullName evidence="1">Uncharacterized protein</fullName>
    </submittedName>
</protein>
<dbReference type="Gene3D" id="1.20.5.2950">
    <property type="match status" value="1"/>
</dbReference>
<sequence>MEYADMISRIVAAEHNARALVQQAKEKESHLQEDLDGDLARMRESYLERARHRLSLVEQEEQAAAAESIQRWDQKLEEALSAVESSYEKNKERWVDTLFSMIVGTAP</sequence>
<proteinExistence type="predicted"/>
<name>A0A8J6J7A7_9FIRM</name>
<gene>
    <name evidence="1" type="ORF">H8S57_10005</name>
</gene>
<evidence type="ECO:0000313" key="1">
    <source>
        <dbReference type="EMBL" id="MBC5734056.1"/>
    </source>
</evidence>
<accession>A0A8J6J7A7</accession>
<dbReference type="RefSeq" id="WP_186907943.1">
    <property type="nucleotide sequence ID" value="NZ_JACOPP010000012.1"/>
</dbReference>
<reference evidence="1" key="1">
    <citation type="submission" date="2020-08" db="EMBL/GenBank/DDBJ databases">
        <title>Genome public.</title>
        <authorList>
            <person name="Liu C."/>
            <person name="Sun Q."/>
        </authorList>
    </citation>
    <scope>NUCLEOTIDE SEQUENCE</scope>
    <source>
        <strain evidence="1">NSJ-51</strain>
    </source>
</reference>
<organism evidence="1 2">
    <name type="scientific">Lawsonibacter hominis</name>
    <dbReference type="NCBI Taxonomy" id="2763053"/>
    <lineage>
        <taxon>Bacteria</taxon>
        <taxon>Bacillati</taxon>
        <taxon>Bacillota</taxon>
        <taxon>Clostridia</taxon>
        <taxon>Eubacteriales</taxon>
        <taxon>Oscillospiraceae</taxon>
        <taxon>Lawsonibacter</taxon>
    </lineage>
</organism>
<comment type="caution">
    <text evidence="1">The sequence shown here is derived from an EMBL/GenBank/DDBJ whole genome shotgun (WGS) entry which is preliminary data.</text>
</comment>
<evidence type="ECO:0000313" key="2">
    <source>
        <dbReference type="Proteomes" id="UP000661435"/>
    </source>
</evidence>
<dbReference type="AlphaFoldDB" id="A0A8J6J7A7"/>
<dbReference type="Proteomes" id="UP000661435">
    <property type="component" value="Unassembled WGS sequence"/>
</dbReference>
<keyword evidence="2" id="KW-1185">Reference proteome</keyword>
<dbReference type="EMBL" id="JACOPP010000012">
    <property type="protein sequence ID" value="MBC5734056.1"/>
    <property type="molecule type" value="Genomic_DNA"/>
</dbReference>